<dbReference type="GO" id="GO:0045944">
    <property type="term" value="P:positive regulation of transcription by RNA polymerase II"/>
    <property type="evidence" value="ECO:0007669"/>
    <property type="project" value="TreeGrafter"/>
</dbReference>
<evidence type="ECO:0000259" key="3">
    <source>
        <dbReference type="Pfam" id="PF04082"/>
    </source>
</evidence>
<dbReference type="AlphaFoldDB" id="A0A0N1HJP3"/>
<evidence type="ECO:0000256" key="1">
    <source>
        <dbReference type="ARBA" id="ARBA00023242"/>
    </source>
</evidence>
<evidence type="ECO:0000313" key="5">
    <source>
        <dbReference type="Proteomes" id="UP000038010"/>
    </source>
</evidence>
<feature type="region of interest" description="Disordered" evidence="2">
    <location>
        <begin position="118"/>
        <end position="137"/>
    </location>
</feature>
<feature type="domain" description="Xylanolytic transcriptional activator regulatory" evidence="3">
    <location>
        <begin position="182"/>
        <end position="386"/>
    </location>
</feature>
<dbReference type="STRING" id="1664694.A0A0N1HJP3"/>
<keyword evidence="1" id="KW-0539">Nucleus</keyword>
<dbReference type="GO" id="GO:0008270">
    <property type="term" value="F:zinc ion binding"/>
    <property type="evidence" value="ECO:0007669"/>
    <property type="project" value="InterPro"/>
</dbReference>
<dbReference type="EMBL" id="LFJN01000028">
    <property type="protein sequence ID" value="KPI36743.1"/>
    <property type="molecule type" value="Genomic_DNA"/>
</dbReference>
<evidence type="ECO:0000313" key="4">
    <source>
        <dbReference type="EMBL" id="KPI36743.1"/>
    </source>
</evidence>
<gene>
    <name evidence="4" type="ORF">AB675_11837</name>
</gene>
<dbReference type="Proteomes" id="UP000038010">
    <property type="component" value="Unassembled WGS sequence"/>
</dbReference>
<dbReference type="PANTHER" id="PTHR47655:SF2">
    <property type="entry name" value="QUINIC ACID UTILIZATION ACTIVATOR"/>
    <property type="match status" value="1"/>
</dbReference>
<keyword evidence="5" id="KW-1185">Reference proteome</keyword>
<dbReference type="RefSeq" id="XP_017996706.1">
    <property type="nucleotide sequence ID" value="XM_018140717.1"/>
</dbReference>
<dbReference type="GO" id="GO:0006351">
    <property type="term" value="P:DNA-templated transcription"/>
    <property type="evidence" value="ECO:0007669"/>
    <property type="project" value="InterPro"/>
</dbReference>
<name>A0A0N1HJP3_9EURO</name>
<protein>
    <submittedName>
        <fullName evidence="4">Quinic acid utilization activator</fullName>
    </submittedName>
</protein>
<dbReference type="OrthoDB" id="3364175at2759"/>
<dbReference type="GO" id="GO:0003700">
    <property type="term" value="F:DNA-binding transcription factor activity"/>
    <property type="evidence" value="ECO:0007669"/>
    <property type="project" value="TreeGrafter"/>
</dbReference>
<dbReference type="GO" id="GO:0003677">
    <property type="term" value="F:DNA binding"/>
    <property type="evidence" value="ECO:0007669"/>
    <property type="project" value="InterPro"/>
</dbReference>
<dbReference type="GeneID" id="28732598"/>
<dbReference type="InterPro" id="IPR052783">
    <property type="entry name" value="Metabolic/Drug-Res_Regulator"/>
</dbReference>
<dbReference type="InterPro" id="IPR007219">
    <property type="entry name" value="XnlR_reg_dom"/>
</dbReference>
<sequence>MQNGAKRTKTAEDDSGVTKARTRVSRACAETVCVYDTATKKRGLPEGYVRAIEKLWAVSFSRIEGLEDLLISTLQQDRPLLTSIWNHREVGEELHSKWKDSRVFSELETFLTGVEAQTAAAGSKRKRDHEDDEDNDHIGDLATILPTKYALCDKEASGEVSLSRRTLTMSTISLPTATSEILGRYFGSIHAYFPILDRPKVLRSCYEQTRGGTQISHDNDDLAVLAAAMACTTKLGGLGEPDSLPTSLFDIARQCIPGLSGAFKIGHVQALLLLALSDIHTGAWESAWRSVGLAARVLTDLSEKTGQVTRDQTAARQGCLILDTLVGIRLRRRPQCRRDDLPSDAFLHEDGNEEWEPWQGTSEPAFIISCFNNLTKLSGILSDFVCQLPGTPIPARDRTEQALGNLNTLAGAYPRGARLTAADVGPPHQTFLKVAHLLTLAYVTASHPDHVNSTIPPLAAAKKSLDDAELAAGVIVVPSWLTGLYTGVIHEMNELQSGIDLISSIKHASMFKALDEHLGGSPQEAERNLLVVTRDTVAGSIIDPSLQPLKRNGSTSLARRSFFPADPFAQPMNVMTNQSPPITTAGPDAANNVFERTPQDFWNSSIDVPTAPAMVPNGGLVMPATHGSLPTVYNPSIATSPSFQGDEIDALFHEMAQLDTTEWATGRNQGLKDFGFNDMQAFEEFCNDPDRVFSSNAEIETQQPMPQRHMSDLTMADFDQQNFDMAGLPIWNG</sequence>
<proteinExistence type="predicted"/>
<dbReference type="CDD" id="cd12148">
    <property type="entry name" value="fungal_TF_MHR"/>
    <property type="match status" value="1"/>
</dbReference>
<accession>A0A0N1HJP3</accession>
<dbReference type="VEuPathDB" id="FungiDB:AB675_11837"/>
<dbReference type="PANTHER" id="PTHR47655">
    <property type="entry name" value="QUINIC ACID UTILIZATION ACTIVATOR"/>
    <property type="match status" value="1"/>
</dbReference>
<dbReference type="Pfam" id="PF04082">
    <property type="entry name" value="Fungal_trans"/>
    <property type="match status" value="1"/>
</dbReference>
<organism evidence="4 5">
    <name type="scientific">Cyphellophora attinorum</name>
    <dbReference type="NCBI Taxonomy" id="1664694"/>
    <lineage>
        <taxon>Eukaryota</taxon>
        <taxon>Fungi</taxon>
        <taxon>Dikarya</taxon>
        <taxon>Ascomycota</taxon>
        <taxon>Pezizomycotina</taxon>
        <taxon>Eurotiomycetes</taxon>
        <taxon>Chaetothyriomycetidae</taxon>
        <taxon>Chaetothyriales</taxon>
        <taxon>Cyphellophoraceae</taxon>
        <taxon>Cyphellophora</taxon>
    </lineage>
</organism>
<reference evidence="4 5" key="1">
    <citation type="submission" date="2015-06" db="EMBL/GenBank/DDBJ databases">
        <title>Draft genome of the ant-associated black yeast Phialophora attae CBS 131958.</title>
        <authorList>
            <person name="Moreno L.F."/>
            <person name="Stielow B.J."/>
            <person name="de Hoog S."/>
            <person name="Vicente V.A."/>
            <person name="Weiss V.A."/>
            <person name="de Vries M."/>
            <person name="Cruz L.M."/>
            <person name="Souza E.M."/>
        </authorList>
    </citation>
    <scope>NUCLEOTIDE SEQUENCE [LARGE SCALE GENOMIC DNA]</scope>
    <source>
        <strain evidence="4 5">CBS 131958</strain>
    </source>
</reference>
<evidence type="ECO:0000256" key="2">
    <source>
        <dbReference type="SAM" id="MobiDB-lite"/>
    </source>
</evidence>
<comment type="caution">
    <text evidence="4">The sequence shown here is derived from an EMBL/GenBank/DDBJ whole genome shotgun (WGS) entry which is preliminary data.</text>
</comment>